<feature type="region of interest" description="Disordered" evidence="8">
    <location>
        <begin position="2318"/>
        <end position="2352"/>
    </location>
</feature>
<dbReference type="InterPro" id="IPR045322">
    <property type="entry name" value="HECTD1/TRIP12-like"/>
</dbReference>
<dbReference type="OrthoDB" id="412600at2759"/>
<evidence type="ECO:0000256" key="8">
    <source>
        <dbReference type="SAM" id="MobiDB-lite"/>
    </source>
</evidence>
<feature type="region of interest" description="Disordered" evidence="8">
    <location>
        <begin position="2020"/>
        <end position="2040"/>
    </location>
</feature>
<comment type="pathway">
    <text evidence="7">Protein modification; protein ubiquitination.</text>
</comment>
<evidence type="ECO:0000313" key="11">
    <source>
        <dbReference type="Proteomes" id="UP000822476"/>
    </source>
</evidence>
<dbReference type="InterPro" id="IPR011989">
    <property type="entry name" value="ARM-like"/>
</dbReference>
<feature type="compositionally biased region" description="Polar residues" evidence="8">
    <location>
        <begin position="1885"/>
        <end position="1901"/>
    </location>
</feature>
<dbReference type="GO" id="GO:0061630">
    <property type="term" value="F:ubiquitin protein ligase activity"/>
    <property type="evidence" value="ECO:0007669"/>
    <property type="project" value="UniProtKB-UniRule"/>
</dbReference>
<feature type="compositionally biased region" description="Polar residues" evidence="8">
    <location>
        <begin position="360"/>
        <end position="375"/>
    </location>
</feature>
<evidence type="ECO:0000313" key="10">
    <source>
        <dbReference type="EMBL" id="KAF7233321.1"/>
    </source>
</evidence>
<accession>A0A8S9YAV8</accession>
<dbReference type="Gene3D" id="1.25.10.10">
    <property type="entry name" value="Leucine-rich Repeat Variant"/>
    <property type="match status" value="1"/>
</dbReference>
<dbReference type="GO" id="GO:0000209">
    <property type="term" value="P:protein polyubiquitination"/>
    <property type="evidence" value="ECO:0007669"/>
    <property type="project" value="TreeGrafter"/>
</dbReference>
<dbReference type="EMBL" id="JTDE01021153">
    <property type="protein sequence ID" value="KAF7233321.1"/>
    <property type="molecule type" value="Genomic_DNA"/>
</dbReference>
<dbReference type="GO" id="GO:0043161">
    <property type="term" value="P:proteasome-mediated ubiquitin-dependent protein catabolic process"/>
    <property type="evidence" value="ECO:0007669"/>
    <property type="project" value="TreeGrafter"/>
</dbReference>
<feature type="domain" description="HECT" evidence="9">
    <location>
        <begin position="3318"/>
        <end position="3490"/>
    </location>
</feature>
<organism evidence="10 11">
    <name type="scientific">Paragonimus skrjabini miyazakii</name>
    <dbReference type="NCBI Taxonomy" id="59628"/>
    <lineage>
        <taxon>Eukaryota</taxon>
        <taxon>Metazoa</taxon>
        <taxon>Spiralia</taxon>
        <taxon>Lophotrochozoa</taxon>
        <taxon>Platyhelminthes</taxon>
        <taxon>Trematoda</taxon>
        <taxon>Digenea</taxon>
        <taxon>Plagiorchiida</taxon>
        <taxon>Troglotremata</taxon>
        <taxon>Troglotrematidae</taxon>
        <taxon>Paragonimus</taxon>
    </lineage>
</organism>
<feature type="region of interest" description="Disordered" evidence="8">
    <location>
        <begin position="2082"/>
        <end position="2108"/>
    </location>
</feature>
<comment type="caution">
    <text evidence="10">The sequence shown here is derived from an EMBL/GenBank/DDBJ whole genome shotgun (WGS) entry which is preliminary data.</text>
</comment>
<dbReference type="PROSITE" id="PS50297">
    <property type="entry name" value="ANK_REP_REGION"/>
    <property type="match status" value="2"/>
</dbReference>
<gene>
    <name evidence="10" type="ORF">EG68_03209</name>
</gene>
<feature type="compositionally biased region" description="Basic residues" evidence="8">
    <location>
        <begin position="2331"/>
        <end position="2342"/>
    </location>
</feature>
<dbReference type="InterPro" id="IPR035983">
    <property type="entry name" value="Hect_E3_ubiquitin_ligase"/>
</dbReference>
<keyword evidence="4 6" id="KW-0833">Ubl conjugation pathway</keyword>
<feature type="region of interest" description="Disordered" evidence="8">
    <location>
        <begin position="2204"/>
        <end position="2301"/>
    </location>
</feature>
<reference evidence="10" key="1">
    <citation type="submission" date="2019-07" db="EMBL/GenBank/DDBJ databases">
        <title>Annotation for the trematode Paragonimus miyazaki's.</title>
        <authorList>
            <person name="Choi Y.-J."/>
        </authorList>
    </citation>
    <scope>NUCLEOTIDE SEQUENCE</scope>
    <source>
        <strain evidence="10">Japan</strain>
    </source>
</reference>
<feature type="compositionally biased region" description="Low complexity" evidence="8">
    <location>
        <begin position="2097"/>
        <end position="2108"/>
    </location>
</feature>
<comment type="catalytic activity">
    <reaction evidence="1 7">
        <text>S-ubiquitinyl-[E2 ubiquitin-conjugating enzyme]-L-cysteine + [acceptor protein]-L-lysine = [E2 ubiquitin-conjugating enzyme]-L-cysteine + N(6)-ubiquitinyl-[acceptor protein]-L-lysine.</text>
        <dbReference type="EC" id="2.3.2.26"/>
    </reaction>
</comment>
<dbReference type="SUPFAM" id="SSF48403">
    <property type="entry name" value="Ankyrin repeat"/>
    <property type="match status" value="1"/>
</dbReference>
<proteinExistence type="inferred from homology"/>
<feature type="compositionally biased region" description="Acidic residues" evidence="8">
    <location>
        <begin position="1956"/>
        <end position="1972"/>
    </location>
</feature>
<dbReference type="Gene3D" id="3.30.2410.10">
    <property type="entry name" value="Hect, E3 ligase catalytic domain"/>
    <property type="match status" value="1"/>
</dbReference>
<dbReference type="GO" id="GO:0016607">
    <property type="term" value="C:nuclear speck"/>
    <property type="evidence" value="ECO:0007669"/>
    <property type="project" value="TreeGrafter"/>
</dbReference>
<dbReference type="InterPro" id="IPR036770">
    <property type="entry name" value="Ankyrin_rpt-contain_sf"/>
</dbReference>
<feature type="compositionally biased region" description="Polar residues" evidence="8">
    <location>
        <begin position="1927"/>
        <end position="1939"/>
    </location>
</feature>
<feature type="compositionally biased region" description="Polar residues" evidence="8">
    <location>
        <begin position="2216"/>
        <end position="2231"/>
    </location>
</feature>
<dbReference type="SMART" id="SM00119">
    <property type="entry name" value="HECTc"/>
    <property type="match status" value="1"/>
</dbReference>
<dbReference type="InterPro" id="IPR002110">
    <property type="entry name" value="Ankyrin_rpt"/>
</dbReference>
<dbReference type="PANTHER" id="PTHR45670">
    <property type="entry name" value="E3 UBIQUITIN-PROTEIN LIGASE TRIP12"/>
    <property type="match status" value="1"/>
</dbReference>
<keyword evidence="3 7" id="KW-0808">Transferase</keyword>
<dbReference type="Gene3D" id="1.25.40.20">
    <property type="entry name" value="Ankyrin repeat-containing domain"/>
    <property type="match status" value="1"/>
</dbReference>
<dbReference type="SMART" id="SM00248">
    <property type="entry name" value="ANK"/>
    <property type="match status" value="2"/>
</dbReference>
<evidence type="ECO:0000256" key="4">
    <source>
        <dbReference type="ARBA" id="ARBA00022786"/>
    </source>
</evidence>
<feature type="region of interest" description="Disordered" evidence="8">
    <location>
        <begin position="1044"/>
        <end position="1084"/>
    </location>
</feature>
<feature type="repeat" description="ANK" evidence="5">
    <location>
        <begin position="463"/>
        <end position="495"/>
    </location>
</feature>
<evidence type="ECO:0000256" key="6">
    <source>
        <dbReference type="PROSITE-ProRule" id="PRU00104"/>
    </source>
</evidence>
<comment type="similarity">
    <text evidence="2 7">Belongs to the UPL family. K-HECT subfamily.</text>
</comment>
<dbReference type="SUPFAM" id="SSF48371">
    <property type="entry name" value="ARM repeat"/>
    <property type="match status" value="1"/>
</dbReference>
<evidence type="ECO:0000256" key="5">
    <source>
        <dbReference type="PROSITE-ProRule" id="PRU00023"/>
    </source>
</evidence>
<dbReference type="Gene3D" id="2.60.120.260">
    <property type="entry name" value="Galactose-binding domain-like"/>
    <property type="match status" value="1"/>
</dbReference>
<evidence type="ECO:0000256" key="7">
    <source>
        <dbReference type="RuleBase" id="RU369009"/>
    </source>
</evidence>
<feature type="compositionally biased region" description="Basic and acidic residues" evidence="8">
    <location>
        <begin position="1059"/>
        <end position="1074"/>
    </location>
</feature>
<dbReference type="PANTHER" id="PTHR45670:SF1">
    <property type="entry name" value="E3 UBIQUITIN-PROTEIN LIGASE HECTD1"/>
    <property type="match status" value="1"/>
</dbReference>
<dbReference type="EC" id="2.3.2.26" evidence="7"/>
<evidence type="ECO:0000256" key="1">
    <source>
        <dbReference type="ARBA" id="ARBA00000885"/>
    </source>
</evidence>
<sequence length="3490" mass="385139">MEADPSVVLEWLETKNNDLQLTALNQLCEEILFSDNVDVFCERFPPRCFIPALCAIFLDGQASPAVLEANARALSYYLDMHLEWCKYMSDAVISALSSHLECVDMGSTESNEFGQQLIKLLKIFCSHDTATLYSNGGLTAVLRFVQSNAALLHADVLQAGMELIRRLFSKANPQDPKRESWINSLSSLMDCKEHGVADQALRAFANLVSRFAETGADPSPLANPHIVDCLLRRLRVAGGVEIGAHAVDVGVSSESFTSLDVTGMNDMQGNRENAVAGTESYPAVVHAITSILITLCCTSTALTQTLLTSDGQFATTLSMVIQRSDNETVVSSVLRLINILLVLLYQGQDKGAKDATLLNADSSDQTHTPTPSSEPGSIPAAVIKDPVCRDVPVAIDLETVTGTPVAHSTDEESVCTSTADILNSTDPDSLHRTVIEAIKSQNLEFLRTGLASGSINPNYTDHLGQTLLNWAASFGTPAMVELLCSHGANVNQGVRSPLDYAATFGRVEVCRTLLTQGADPNKRDDRGLRPIDRARDHLPYPGCRQVVDLLEAEAKRFVARSPLSSPSYATPSKPLTIEVNPVEDVTEHASRSQAQDIFVNRLFPVLVGLFEESTSSDVKRQCLLVVCRMALFLRTEQLEHISRMEVQTLPFAFQLTQLVYKVFVEETDEFVLRGLELSHCLLVKLPHIYVRAFYRFGLVSLLRQLKEIWTYLLADGDDDLTELEQEDQNKNVVLHRSEDAEASTRMQQSRPSDTKSDGTVAVGKVSLPDAARATSEQLHNNQIYSWHDWHMIWVGDLFSVFSHSAFIIVQLQISDGCLRALAVHSGGDGLCIPISLHPGEPPASRPSLRRHMLTMHQHLMTACETLDRIELWPSHVKDTSIHHSVVEPDPRLPHSPSRKAHQVSKTNWRRLGRHLGLRCTPELPYTPKTGTHVKKSTILLQRQASSPARVCMSSRSFITDYPEDTTEARNAAKVLHIGPVVCSLRRGLHGSRLCLQLQRPTVPELDSSRTNPPILEALLFAEDSETGFSRVRISPLFGEEFNRDTRTHTHAKRSNVTVDHSEKVPIEKPTETRSRSSQSRQQSASLLTLMSELDVEFLTDQSKSSSESSDCGQDVPELYDFDVLFGVDRETLRPGTGDGSRENLPFSSVESSNPLYYSPKVNEELLRLDEMLFPREIVYETYSSGRLPVWLHVDAQCAENENKEREQRAHLRVQTTRRQAVRLSERLLRLVDTETGVSRKLRTGSVVSPRGYCSTLHSIVAGIWSAFDVDKSSQSTVTLKSLSVEFAKLNELLRLGEQALTTYELIVSGLVEALLLCLSADHAGRWNCPVLPVGLDSRTSLLWYLRERRRIFIQHMLPDCGPTYLGCFTRRLVQALELTEHLPLRLFALVSNQSDTTASDDIQKSNSTVPIASKKVHLHSPKVNCCGDSTLVSFPLGVIRAAKLAVDRQSNVVKLSEAQQFSDCVDGIELAALHTLCPSLTTQTGDELTVPGLQQIDGKLALMLEKLTFSKNDTDDDVSDSSVEQLHDWSGSTVRVNPLITAGQLESFILRMSAPQWYEHPRISLRFWHQLELESHRGITFPPPTNSITSTDTLGGVIDWLATDAGSLPIEGWVNPAVVGLVTVVASAGNRPACVFGPRAGSLIGGYPVRCTGFGCVVLPRRLGDPHRGPTLLDNNTKSKFGHLSSGAANSTAKPWIAVDLGLQLQPTAYSLAYLRQAEITSSLIAPRNWNLEASNDGVSWTILRSHVDDSSIQSLSGSRGTWKLHTSTCNSPQYVDTSSTERSLTCDDTEAAEQQSKGWRFFKIQSTGPNSNGGRELALGGLEFYGTVHFAHESILSVAQLDSKINQRPIEKSDNISEHPRLSNVTDTDLNLRQVRLKERTLSPMESTDSNLRGTISKSLESGERQKLFRQCAQSESGRGGKSPDVSPSRTQNITNLLSKDERKSCGNSFTDASPGEDEDENENPDDDDDDGRAASLPGRFLESLGLLEMSSDADPLLQYLLLSSENSSDEIRQFLQTIRGHDDESQRPSLPQSKSTCRTAAPVYGHDRPLRIIDPKNSCGDPTTVSEPDENAVVEPCVVSSRSTTDAPTQPKDASISSKTLSSTVSGTGDDIPHDSLWFIDQDVADSVGQESQPTSNTFALNTEDAEALEFADAIEAIIQSNISSGSPPYSHALPPVISERRDLIAENCELGTERNTTCLRKWKTPKPHPVSDAQKQTALQPSTESSDGQIDWFGNRCDEKGVASDPELPSELSSSQESKPIKNGAYVLSSSQTHLSSKEDTLLPARLSTPPANADTSTNLKKSFKSVVAQVDTSYNLSVPPGTGKATKPQRRRPRRPRPRPMLSASSTLAHQAPVVQTKLVNSSTRPMPLTWDEAVETLRLPIGLIPVFNPNPGVTNASATMPFVLCNPPLVNRSSSDFRSRNDVKPRLTLYLYVVANSKQVAEIVMRNRNSTVFQYVQLLSEQLRHTQFASSDGSDDVGSSVKLQEKQYQLKLGYRTWVPEDNHDSVESATDIVTNRWIFKNRASAVPVDMFLNWDDLRLTPSMRHPIRYTDTGIQLTMLTEERELSNVCFTSSDISTLPDHHPSTTPENLLRLIKLIYQLSGLATPKPNFPPTSCPELTDTVRRTSTPVGRSKRISTSGIIASTAVGTIQPEDFISSRLTKKLLRQIRDPLALASGALPHWCFSLSHRLRHLFTFTARLELLKAAGFGSGRSVIWLQNQSLSKTSVFGANVLGRSHSVGSSGSSGNNSTRMNTMIIGRNVTLPSSGSNAANCLVTGTRRNIGSTTQLLLLRPSVLTRLLDSSTTASDENGTVEVPLLEPVSSNIESGLPNDARISCSRDLDGLWNCLLARSGRYNGTRHDNDSKTNLVGRLLKEYVRVPRLPHELLVDANDRVSSGRQPLVSRSCLTSESGQLRISTTFWDWAACLMEEHASRKAELEIQFLGEDGTGLGPTLEFYSLLAAELRRRDGLMWVVDDLTLDDPPDEHRPAMPTVASMSTLDSRSRLDLTEHESMSDTSVDLGIEANAYVNTTFGLFPAAWPADRVPNEVLYRFYILGITVAKCLQDNRRIDLPFSTPLLKLLSAYGSVSAASWNVSSDSEANSPDFMVDQLATSSSTSGSHVVTLADVKQTEHMDFSRVSSVESALSSITLNRSTRDDAHSDIGEFLLSLHCRRLRRATGIIPQPPEHWLTDLLDLDDFCTIYPERANLFRKIVQFCRQKYVLSVRAGPHNVDPKVLEDLAIKVFGCSLEDMCIYMEFLPPSKLFFGASGLPLSDEYDWENKGVEPSSCTAKHTQSHNTSTFNLGSSGQAEVEQVTVHNIERFLTRTLSFCLDKGIRKQLDAFKDGFECVLPLSWLALFNEGELDQLIAGDSVAEWSREDLLAYTVPCLGFTHQSATYQMLINVLSNFDLLERRAFLQFTTGCSSLPPGGLKNLYPRLRVVRKEAGTGSFPSVNTCVHYLKLPEYQSERELRTALLRASREIGFYLN</sequence>
<evidence type="ECO:0000259" key="9">
    <source>
        <dbReference type="PROSITE" id="PS50237"/>
    </source>
</evidence>
<dbReference type="Proteomes" id="UP000822476">
    <property type="component" value="Unassembled WGS sequence"/>
</dbReference>
<dbReference type="SUPFAM" id="SSF56204">
    <property type="entry name" value="Hect, E3 ligase catalytic domain"/>
    <property type="match status" value="1"/>
</dbReference>
<feature type="active site" description="Glycyl thioester intermediate" evidence="6">
    <location>
        <position position="3459"/>
    </location>
</feature>
<dbReference type="InterPro" id="IPR016024">
    <property type="entry name" value="ARM-type_fold"/>
</dbReference>
<feature type="region of interest" description="Disordered" evidence="8">
    <location>
        <begin position="1879"/>
        <end position="1978"/>
    </location>
</feature>
<dbReference type="PROSITE" id="PS50088">
    <property type="entry name" value="ANK_REPEAT"/>
    <property type="match status" value="2"/>
</dbReference>
<feature type="compositionally biased region" description="Basic residues" evidence="8">
    <location>
        <begin position="896"/>
        <end position="905"/>
    </location>
</feature>
<name>A0A8S9YAV8_9TREM</name>
<feature type="region of interest" description="Disordered" evidence="8">
    <location>
        <begin position="885"/>
        <end position="905"/>
    </location>
</feature>
<dbReference type="Pfam" id="PF12796">
    <property type="entry name" value="Ank_2"/>
    <property type="match status" value="1"/>
</dbReference>
<feature type="region of interest" description="Disordered" evidence="8">
    <location>
        <begin position="736"/>
        <end position="761"/>
    </location>
</feature>
<feature type="region of interest" description="Disordered" evidence="8">
    <location>
        <begin position="360"/>
        <end position="379"/>
    </location>
</feature>
<feature type="compositionally biased region" description="Low complexity" evidence="8">
    <location>
        <begin position="2247"/>
        <end position="2261"/>
    </location>
</feature>
<keyword evidence="5" id="KW-0040">ANK repeat</keyword>
<keyword evidence="11" id="KW-1185">Reference proteome</keyword>
<protein>
    <recommendedName>
        <fullName evidence="7">E3 ubiquitin-protein ligase</fullName>
        <ecNumber evidence="7">2.3.2.26</ecNumber>
    </recommendedName>
</protein>
<comment type="function">
    <text evidence="7">E3 ubiquitin-protein ligase which accepts ubiquitin from an E2 ubiquitin-conjugating enzyme in the form of a thioester and then directly transfers the ubiquitin to targeted substrates.</text>
</comment>
<evidence type="ECO:0000256" key="3">
    <source>
        <dbReference type="ARBA" id="ARBA00022679"/>
    </source>
</evidence>
<feature type="compositionally biased region" description="Polar residues" evidence="8">
    <location>
        <begin position="2029"/>
        <end position="2040"/>
    </location>
</feature>
<evidence type="ECO:0000256" key="2">
    <source>
        <dbReference type="ARBA" id="ARBA00006331"/>
    </source>
</evidence>
<dbReference type="InterPro" id="IPR000569">
    <property type="entry name" value="HECT_dom"/>
</dbReference>
<dbReference type="Pfam" id="PF00632">
    <property type="entry name" value="HECT"/>
    <property type="match status" value="1"/>
</dbReference>
<dbReference type="Gene3D" id="3.90.1750.10">
    <property type="entry name" value="Hect, E3 ligase catalytic domains"/>
    <property type="match status" value="1"/>
</dbReference>
<feature type="repeat" description="ANK" evidence="5">
    <location>
        <begin position="493"/>
        <end position="525"/>
    </location>
</feature>
<dbReference type="PROSITE" id="PS50237">
    <property type="entry name" value="HECT"/>
    <property type="match status" value="1"/>
</dbReference>